<dbReference type="Proteomes" id="UP001457282">
    <property type="component" value="Unassembled WGS sequence"/>
</dbReference>
<keyword evidence="2" id="KW-1185">Reference proteome</keyword>
<dbReference type="AlphaFoldDB" id="A0AAW1VZW9"/>
<accession>A0AAW1VZW9</accession>
<gene>
    <name evidence="1" type="ORF">M0R45_036835</name>
</gene>
<name>A0AAW1VZW9_RUBAR</name>
<dbReference type="EMBL" id="JBEDUW010000007">
    <property type="protein sequence ID" value="KAK9913008.1"/>
    <property type="molecule type" value="Genomic_DNA"/>
</dbReference>
<organism evidence="1 2">
    <name type="scientific">Rubus argutus</name>
    <name type="common">Southern blackberry</name>
    <dbReference type="NCBI Taxonomy" id="59490"/>
    <lineage>
        <taxon>Eukaryota</taxon>
        <taxon>Viridiplantae</taxon>
        <taxon>Streptophyta</taxon>
        <taxon>Embryophyta</taxon>
        <taxon>Tracheophyta</taxon>
        <taxon>Spermatophyta</taxon>
        <taxon>Magnoliopsida</taxon>
        <taxon>eudicotyledons</taxon>
        <taxon>Gunneridae</taxon>
        <taxon>Pentapetalae</taxon>
        <taxon>rosids</taxon>
        <taxon>fabids</taxon>
        <taxon>Rosales</taxon>
        <taxon>Rosaceae</taxon>
        <taxon>Rosoideae</taxon>
        <taxon>Rosoideae incertae sedis</taxon>
        <taxon>Rubus</taxon>
    </lineage>
</organism>
<evidence type="ECO:0000313" key="2">
    <source>
        <dbReference type="Proteomes" id="UP001457282"/>
    </source>
</evidence>
<sequence length="68" mass="7407">MSHIHKALMEDKIKLKLPDVAAHGPASTIPPQNPPPRESLLQRFQQSAASDSPTEILSARVVLVDVDN</sequence>
<reference evidence="1 2" key="1">
    <citation type="journal article" date="2023" name="G3 (Bethesda)">
        <title>A chromosome-length genome assembly and annotation of blackberry (Rubus argutus, cv. 'Hillquist').</title>
        <authorList>
            <person name="Bruna T."/>
            <person name="Aryal R."/>
            <person name="Dudchenko O."/>
            <person name="Sargent D.J."/>
            <person name="Mead D."/>
            <person name="Buti M."/>
            <person name="Cavallini A."/>
            <person name="Hytonen T."/>
            <person name="Andres J."/>
            <person name="Pham M."/>
            <person name="Weisz D."/>
            <person name="Mascagni F."/>
            <person name="Usai G."/>
            <person name="Natali L."/>
            <person name="Bassil N."/>
            <person name="Fernandez G.E."/>
            <person name="Lomsadze A."/>
            <person name="Armour M."/>
            <person name="Olukolu B."/>
            <person name="Poorten T."/>
            <person name="Britton C."/>
            <person name="Davik J."/>
            <person name="Ashrafi H."/>
            <person name="Aiden E.L."/>
            <person name="Borodovsky M."/>
            <person name="Worthington M."/>
        </authorList>
    </citation>
    <scope>NUCLEOTIDE SEQUENCE [LARGE SCALE GENOMIC DNA]</scope>
    <source>
        <strain evidence="1">PI 553951</strain>
    </source>
</reference>
<proteinExistence type="predicted"/>
<evidence type="ECO:0000313" key="1">
    <source>
        <dbReference type="EMBL" id="KAK9913008.1"/>
    </source>
</evidence>
<comment type="caution">
    <text evidence="1">The sequence shown here is derived from an EMBL/GenBank/DDBJ whole genome shotgun (WGS) entry which is preliminary data.</text>
</comment>
<protein>
    <submittedName>
        <fullName evidence="1">Uncharacterized protein</fullName>
    </submittedName>
</protein>